<evidence type="ECO:0000313" key="4">
    <source>
        <dbReference type="EMBL" id="SMY29859.1"/>
    </source>
</evidence>
<comment type="similarity">
    <text evidence="1">Belongs to the peptidase S33 family.</text>
</comment>
<dbReference type="PANTHER" id="PTHR21661:SF79">
    <property type="entry name" value="EPOXIDE HYDROLASE"/>
    <property type="match status" value="1"/>
</dbReference>
<dbReference type="Proteomes" id="UP000215453">
    <property type="component" value="Chromosome 13"/>
</dbReference>
<evidence type="ECO:0000256" key="2">
    <source>
        <dbReference type="ARBA" id="ARBA00022801"/>
    </source>
</evidence>
<dbReference type="SUPFAM" id="SSF53474">
    <property type="entry name" value="alpha/beta-Hydrolases"/>
    <property type="match status" value="1"/>
</dbReference>
<evidence type="ECO:0008006" key="6">
    <source>
        <dbReference type="Google" id="ProtNLM"/>
    </source>
</evidence>
<dbReference type="Gene3D" id="3.40.50.1820">
    <property type="entry name" value="alpha/beta hydrolase"/>
    <property type="match status" value="1"/>
</dbReference>
<dbReference type="GO" id="GO:0097176">
    <property type="term" value="P:epoxide metabolic process"/>
    <property type="evidence" value="ECO:0007669"/>
    <property type="project" value="TreeGrafter"/>
</dbReference>
<protein>
    <recommendedName>
        <fullName evidence="6">AB hydrolase-1 domain-containing protein</fullName>
    </recommendedName>
</protein>
<evidence type="ECO:0000256" key="3">
    <source>
        <dbReference type="PIRSR" id="PIRSR001112-1"/>
    </source>
</evidence>
<dbReference type="PANTHER" id="PTHR21661">
    <property type="entry name" value="EPOXIDE HYDROLASE 1-RELATED"/>
    <property type="match status" value="1"/>
</dbReference>
<feature type="active site" description="Nucleophile" evidence="3">
    <location>
        <position position="87"/>
    </location>
</feature>
<gene>
    <name evidence="4" type="ORF">ZT1A5_G11308</name>
</gene>
<sequence>MTSPFTSFTSAPPVRLARLLLRVQRCHHSPKRSLRDSILPHHRTLSPASSFSSAPPRAGWTVKDTARIFHNLMLTLGYQYYAVQAGDWGAMVARELGAQYSEHCRVMHLNWCPGSVPEAERGEETQRERKCREQGEAWRTNPVGYAVLMRTRPRTVGWIAGTPEGLMGFVGEKYEEASNSAVHHKSFWLDHIHTTMSLYYMTNCIATSALSYYENPRHDQFAAYCSAEENLVRCPVGYTSMGFDTAPNSRRGAETTVAKGKLVWYKERDYAGHFACIEDPEGMIEDIREVVGKFWDR</sequence>
<dbReference type="EMBL" id="LT882688">
    <property type="protein sequence ID" value="SMY29859.1"/>
    <property type="molecule type" value="Genomic_DNA"/>
</dbReference>
<reference evidence="4 5" key="1">
    <citation type="submission" date="2016-10" db="EMBL/GenBank/DDBJ databases">
        <authorList>
            <person name="Varghese N."/>
        </authorList>
    </citation>
    <scope>NUCLEOTIDE SEQUENCE [LARGE SCALE GENOMIC DNA]</scope>
</reference>
<feature type="active site" description="Proton donor" evidence="3">
    <location>
        <position position="212"/>
    </location>
</feature>
<name>A0A1Y6M1X2_ZYMTR</name>
<dbReference type="PIRSF" id="PIRSF001112">
    <property type="entry name" value="Epoxide_hydrolase"/>
    <property type="match status" value="1"/>
</dbReference>
<dbReference type="InterPro" id="IPR029058">
    <property type="entry name" value="AB_hydrolase_fold"/>
</dbReference>
<feature type="active site" description="Proton acceptor" evidence="3">
    <location>
        <position position="273"/>
    </location>
</feature>
<dbReference type="GO" id="GO:0004301">
    <property type="term" value="F:epoxide hydrolase activity"/>
    <property type="evidence" value="ECO:0007669"/>
    <property type="project" value="TreeGrafter"/>
</dbReference>
<accession>A0A1Y6M1X2</accession>
<dbReference type="InterPro" id="IPR016292">
    <property type="entry name" value="Epoxide_hydrolase"/>
</dbReference>
<evidence type="ECO:0000313" key="5">
    <source>
        <dbReference type="Proteomes" id="UP000215453"/>
    </source>
</evidence>
<evidence type="ECO:0000256" key="1">
    <source>
        <dbReference type="ARBA" id="ARBA00010088"/>
    </source>
</evidence>
<keyword evidence="2" id="KW-0378">Hydrolase</keyword>
<dbReference type="AlphaFoldDB" id="A0A1Y6M1X2"/>
<organism evidence="4 5">
    <name type="scientific">Zymoseptoria tritici ST99CH_1A5</name>
    <dbReference type="NCBI Taxonomy" id="1276529"/>
    <lineage>
        <taxon>Eukaryota</taxon>
        <taxon>Fungi</taxon>
        <taxon>Dikarya</taxon>
        <taxon>Ascomycota</taxon>
        <taxon>Pezizomycotina</taxon>
        <taxon>Dothideomycetes</taxon>
        <taxon>Dothideomycetidae</taxon>
        <taxon>Mycosphaerellales</taxon>
        <taxon>Mycosphaerellaceae</taxon>
        <taxon>Zymoseptoria</taxon>
    </lineage>
</organism>
<proteinExistence type="inferred from homology"/>